<dbReference type="CDD" id="cd18793">
    <property type="entry name" value="SF2_C_SNF"/>
    <property type="match status" value="1"/>
</dbReference>
<evidence type="ECO:0000259" key="6">
    <source>
        <dbReference type="PROSITE" id="PS51192"/>
    </source>
</evidence>
<accession>A0A2G8JR49</accession>
<dbReference type="InterPro" id="IPR011989">
    <property type="entry name" value="ARM-like"/>
</dbReference>
<dbReference type="SUPFAM" id="SSF52540">
    <property type="entry name" value="P-loop containing nucleoside triphosphate hydrolases"/>
    <property type="match status" value="2"/>
</dbReference>
<dbReference type="Pfam" id="PF12054">
    <property type="entry name" value="DUF3535"/>
    <property type="match status" value="1"/>
</dbReference>
<dbReference type="OrthoDB" id="10252227at2759"/>
<dbReference type="InterPro" id="IPR016024">
    <property type="entry name" value="ARM-type_fold"/>
</dbReference>
<dbReference type="InterPro" id="IPR001650">
    <property type="entry name" value="Helicase_C-like"/>
</dbReference>
<keyword evidence="1" id="KW-0677">Repeat</keyword>
<keyword evidence="3" id="KW-0547">Nucleotide-binding</keyword>
<feature type="region of interest" description="Disordered" evidence="5">
    <location>
        <begin position="256"/>
        <end position="287"/>
    </location>
</feature>
<comment type="caution">
    <text evidence="8">The sequence shown here is derived from an EMBL/GenBank/DDBJ whole genome shotgun (WGS) entry which is preliminary data.</text>
</comment>
<feature type="domain" description="Helicase ATP-binding" evidence="6">
    <location>
        <begin position="608"/>
        <end position="780"/>
    </location>
</feature>
<dbReference type="Pfam" id="PF02985">
    <property type="entry name" value="HEAT"/>
    <property type="match status" value="1"/>
</dbReference>
<feature type="compositionally biased region" description="Low complexity" evidence="5">
    <location>
        <begin position="275"/>
        <end position="287"/>
    </location>
</feature>
<dbReference type="AlphaFoldDB" id="A0A2G8JR49"/>
<feature type="domain" description="Helicase C-terminal" evidence="7">
    <location>
        <begin position="1031"/>
        <end position="1194"/>
    </location>
</feature>
<dbReference type="Pfam" id="PF00271">
    <property type="entry name" value="Helicase_C"/>
    <property type="match status" value="1"/>
</dbReference>
<dbReference type="SMART" id="SM00487">
    <property type="entry name" value="DEXDc"/>
    <property type="match status" value="1"/>
</dbReference>
<dbReference type="PROSITE" id="PS51192">
    <property type="entry name" value="HELICASE_ATP_BIND_1"/>
    <property type="match status" value="1"/>
</dbReference>
<dbReference type="InterPro" id="IPR049730">
    <property type="entry name" value="SNF2/RAD54-like_C"/>
</dbReference>
<dbReference type="FunFam" id="3.40.50.300:FF:000428">
    <property type="entry name" value="TATA-binding protein-associated factor 172"/>
    <property type="match status" value="1"/>
</dbReference>
<dbReference type="Proteomes" id="UP000230750">
    <property type="component" value="Unassembled WGS sequence"/>
</dbReference>
<name>A0A2G8JR49_STIJA</name>
<evidence type="ECO:0000256" key="4">
    <source>
        <dbReference type="ARBA" id="ARBA00023125"/>
    </source>
</evidence>
<dbReference type="PROSITE" id="PS51194">
    <property type="entry name" value="HELICASE_CTER"/>
    <property type="match status" value="1"/>
</dbReference>
<dbReference type="InterPro" id="IPR000330">
    <property type="entry name" value="SNF2_N"/>
</dbReference>
<dbReference type="SMART" id="SM00490">
    <property type="entry name" value="HELICc"/>
    <property type="match status" value="1"/>
</dbReference>
<organism evidence="8 9">
    <name type="scientific">Stichopus japonicus</name>
    <name type="common">Sea cucumber</name>
    <dbReference type="NCBI Taxonomy" id="307972"/>
    <lineage>
        <taxon>Eukaryota</taxon>
        <taxon>Metazoa</taxon>
        <taxon>Echinodermata</taxon>
        <taxon>Eleutherozoa</taxon>
        <taxon>Echinozoa</taxon>
        <taxon>Holothuroidea</taxon>
        <taxon>Aspidochirotacea</taxon>
        <taxon>Aspidochirotida</taxon>
        <taxon>Stichopodidae</taxon>
        <taxon>Apostichopus</taxon>
    </lineage>
</organism>
<keyword evidence="2" id="KW-0378">Hydrolase</keyword>
<dbReference type="GO" id="GO:0005524">
    <property type="term" value="F:ATP binding"/>
    <property type="evidence" value="ECO:0007669"/>
    <property type="project" value="InterPro"/>
</dbReference>
<protein>
    <recommendedName>
        <fullName evidence="10">TATA-binding protein-associated factor</fullName>
    </recommendedName>
</protein>
<keyword evidence="3" id="KW-0347">Helicase</keyword>
<proteinExistence type="predicted"/>
<dbReference type="PANTHER" id="PTHR36498">
    <property type="entry name" value="TATA-BINDING PROTEIN-ASSOCIATED FACTOR 172"/>
    <property type="match status" value="1"/>
</dbReference>
<evidence type="ECO:0000256" key="2">
    <source>
        <dbReference type="ARBA" id="ARBA00022801"/>
    </source>
</evidence>
<dbReference type="Gene3D" id="3.40.50.10810">
    <property type="entry name" value="Tandem AAA-ATPase domain"/>
    <property type="match status" value="2"/>
</dbReference>
<reference evidence="8 9" key="1">
    <citation type="journal article" date="2017" name="PLoS Biol.">
        <title>The sea cucumber genome provides insights into morphological evolution and visceral regeneration.</title>
        <authorList>
            <person name="Zhang X."/>
            <person name="Sun L."/>
            <person name="Yuan J."/>
            <person name="Sun Y."/>
            <person name="Gao Y."/>
            <person name="Zhang L."/>
            <person name="Li S."/>
            <person name="Dai H."/>
            <person name="Hamel J.F."/>
            <person name="Liu C."/>
            <person name="Yu Y."/>
            <person name="Liu S."/>
            <person name="Lin W."/>
            <person name="Guo K."/>
            <person name="Jin S."/>
            <person name="Xu P."/>
            <person name="Storey K.B."/>
            <person name="Huan P."/>
            <person name="Zhang T."/>
            <person name="Zhou Y."/>
            <person name="Zhang J."/>
            <person name="Lin C."/>
            <person name="Li X."/>
            <person name="Xing L."/>
            <person name="Huo D."/>
            <person name="Sun M."/>
            <person name="Wang L."/>
            <person name="Mercier A."/>
            <person name="Li F."/>
            <person name="Yang H."/>
            <person name="Xiang J."/>
        </authorList>
    </citation>
    <scope>NUCLEOTIDE SEQUENCE [LARGE SCALE GENOMIC DNA]</scope>
    <source>
        <strain evidence="8">Shaxun</strain>
        <tissue evidence="8">Muscle</tissue>
    </source>
</reference>
<dbReference type="GO" id="GO:0017025">
    <property type="term" value="F:TBP-class protein binding"/>
    <property type="evidence" value="ECO:0007669"/>
    <property type="project" value="InterPro"/>
</dbReference>
<dbReference type="Gene3D" id="3.40.50.300">
    <property type="entry name" value="P-loop containing nucleotide triphosphate hydrolases"/>
    <property type="match status" value="1"/>
</dbReference>
<dbReference type="InterPro" id="IPR044972">
    <property type="entry name" value="Mot1"/>
</dbReference>
<sequence length="1255" mass="140063">MDFSSPFRLLGHLSAALSREESPSSEDILKTLGEVLAYHLKFKSSVQIIVIALVIDAWAETQKNCLCSREPINLLLSGVSNGIYYDEVAPLFMRLQSECKAVVNKFLQLFPDIPPTTFPSGFGIDEADSLLKSVTEKMTRAPEVSSKSRGDVENKCKQIQGTLEEIDQEQLKLKTRTMACMASAIVHVGALPQKITPIIKPLMDAIKLEKDVGIQEKAASGLAHLIKACLNRNPCPNTKIIRNLVTCLSSDPRCTPSASEPLGPLQDSSGGGGTLSDSEGPLSRSSSPSVLEIHNLCNKLSGILTFAKQQQQAALAAAIRRNVFTRQRLSRTNYSDFSNTNLDPMDDNIYEQKVQRRGAHIALSEISNLFGAELFNQMEMVWLAMTKALSEQVDPSKGSQSFQELDNLASELISSLQLFETLSSLVHRDIHGKILAYLPHLICCLGHPYTSVRHMSARCIGALAAVCQTEVMQEVVVKVIPKLSNVDEETSRQGAMECISCAVDSQGMDIVPYIVLLVVPLMGAMSDQNKSVRHLATQCFATLIRLMPLESGIPDPPMMSKSLVIKKVNERVFLDQLFNPNKLENYGIPDSIKAELRKYQQDGVNWLAFLKRYKLHGILCDDMGLGKTLMSLCILAGEYTERQKESKKSTNVWLPSIVICPPTLTGHWVYEVKQFCSSSQLKPLQYTGSPIERSRLQKLVKKHNLVVASYDIVRNDIDFFRSIKWKYCILDEGHIIKNGKTKMSKAIKQLQAAHRLILSGTPIQADTVRNTDTGKLSNRPILSGTPIQVNYLTADTVRNTDTGKLSNRPILSEHRYRNTDTGKLSNRPILSGTPIQVNYLTDDTVRNTDTEQCLELWLFRLPDARFPWSEKQFQARFAKPILQSRDAKSSSREQEAGALAMEALHRQVLPFLLRRLKEDVLDDLPPKIIQDYYCDLSPLQIELYEDFAKTRAKQSISDKLATEGRESSVPVTAKGHIFQAIQYLRKVCNHPLLVLTEAHPKFGEIHAKLKQQKSSLRDIQHAPKLAALRQLLQDCGVGAESQESVVGQHRVLLFCQLKGMLDIVEKDLLKAHMPSVTYLRLDGSVPMNQRHGVVQRFNNDPSIDILLLTTHVGGLGLNLTGADTVIFVEHDWNPTKDLQAMDRAHRIGQKKVVNVYRLITKGTLEEKIMGLQKFKLNIANTVISQENSSLQSMGTDQLLDLFQINKDNDGGPTSKTEEQEKPSSVQSVLSGLDELWDSSQYTDEYNLDDFIGSLK</sequence>
<gene>
    <name evidence="8" type="ORF">BSL78_25007</name>
</gene>
<evidence type="ECO:0000256" key="5">
    <source>
        <dbReference type="SAM" id="MobiDB-lite"/>
    </source>
</evidence>
<dbReference type="InterPro" id="IPR038718">
    <property type="entry name" value="SNF2-like_sf"/>
</dbReference>
<dbReference type="InterPro" id="IPR014001">
    <property type="entry name" value="Helicase_ATP-bd"/>
</dbReference>
<evidence type="ECO:0000256" key="1">
    <source>
        <dbReference type="ARBA" id="ARBA00022737"/>
    </source>
</evidence>
<dbReference type="InterPro" id="IPR000357">
    <property type="entry name" value="HEAT"/>
</dbReference>
<keyword evidence="9" id="KW-1185">Reference proteome</keyword>
<dbReference type="PANTHER" id="PTHR36498:SF1">
    <property type="entry name" value="TATA-BINDING PROTEIN-ASSOCIATED FACTOR 172"/>
    <property type="match status" value="1"/>
</dbReference>
<keyword evidence="4" id="KW-0238">DNA-binding</keyword>
<feature type="region of interest" description="Disordered" evidence="5">
    <location>
        <begin position="1206"/>
        <end position="1227"/>
    </location>
</feature>
<evidence type="ECO:0000259" key="7">
    <source>
        <dbReference type="PROSITE" id="PS51194"/>
    </source>
</evidence>
<dbReference type="SUPFAM" id="SSF48371">
    <property type="entry name" value="ARM repeat"/>
    <property type="match status" value="1"/>
</dbReference>
<evidence type="ECO:0000313" key="8">
    <source>
        <dbReference type="EMBL" id="PIK38155.1"/>
    </source>
</evidence>
<dbReference type="Gene3D" id="1.25.10.10">
    <property type="entry name" value="Leucine-rich Repeat Variant"/>
    <property type="match status" value="1"/>
</dbReference>
<dbReference type="GO" id="GO:0004386">
    <property type="term" value="F:helicase activity"/>
    <property type="evidence" value="ECO:0007669"/>
    <property type="project" value="UniProtKB-KW"/>
</dbReference>
<dbReference type="GO" id="GO:0003677">
    <property type="term" value="F:DNA binding"/>
    <property type="evidence" value="ECO:0007669"/>
    <property type="project" value="UniProtKB-KW"/>
</dbReference>
<dbReference type="STRING" id="307972.A0A2G8JR49"/>
<evidence type="ECO:0000313" key="9">
    <source>
        <dbReference type="Proteomes" id="UP000230750"/>
    </source>
</evidence>
<dbReference type="Pfam" id="PF00176">
    <property type="entry name" value="SNF2-rel_dom"/>
    <property type="match status" value="2"/>
</dbReference>
<dbReference type="EMBL" id="MRZV01001396">
    <property type="protein sequence ID" value="PIK38155.1"/>
    <property type="molecule type" value="Genomic_DNA"/>
</dbReference>
<keyword evidence="3" id="KW-0067">ATP-binding</keyword>
<evidence type="ECO:0000256" key="3">
    <source>
        <dbReference type="ARBA" id="ARBA00022806"/>
    </source>
</evidence>
<dbReference type="InterPro" id="IPR022707">
    <property type="entry name" value="Mot1_central_dom"/>
</dbReference>
<dbReference type="GO" id="GO:0016887">
    <property type="term" value="F:ATP hydrolysis activity"/>
    <property type="evidence" value="ECO:0007669"/>
    <property type="project" value="InterPro"/>
</dbReference>
<evidence type="ECO:0008006" key="10">
    <source>
        <dbReference type="Google" id="ProtNLM"/>
    </source>
</evidence>
<dbReference type="InterPro" id="IPR027417">
    <property type="entry name" value="P-loop_NTPase"/>
</dbReference>